<comment type="caution">
    <text evidence="2">The sequence shown here is derived from an EMBL/GenBank/DDBJ whole genome shotgun (WGS) entry which is preliminary data.</text>
</comment>
<keyword evidence="3" id="KW-1185">Reference proteome</keyword>
<dbReference type="PANTHER" id="PTHR34682">
    <property type="entry name" value="AT HOOK MOTIF-CONTAINING PROTEIN"/>
    <property type="match status" value="1"/>
</dbReference>
<sequence>MNQPNMSKTPSSGLELPIKRKRGRPRKDESMSRTEKRQIQTTLSPSQPPTIAVVPAIQPPPTVNMNPIGDNHNIVGQVVTGVIDGFFDAGYLISVRVGPNNTLLRGLVFQQGHFCQITPANDVAPNLNMCRRDNFHIPISNQSQLGTPQSSCAKQPSQLSMPVAMQNYQTNPIMTGGSTNELMQVFDVPKMVEEAPKNDDCGHRLKNDHLLSDSVTVENFHKNEIVNNSNLPCGVHTVEDIDHTSAIDDEHPTFEIDGSEKQGEVNKIDVNQVPQGVATDLF</sequence>
<dbReference type="Proteomes" id="UP000326396">
    <property type="component" value="Linkage Group LG10"/>
</dbReference>
<organism evidence="2 3">
    <name type="scientific">Mikania micrantha</name>
    <name type="common">bitter vine</name>
    <dbReference type="NCBI Taxonomy" id="192012"/>
    <lineage>
        <taxon>Eukaryota</taxon>
        <taxon>Viridiplantae</taxon>
        <taxon>Streptophyta</taxon>
        <taxon>Embryophyta</taxon>
        <taxon>Tracheophyta</taxon>
        <taxon>Spermatophyta</taxon>
        <taxon>Magnoliopsida</taxon>
        <taxon>eudicotyledons</taxon>
        <taxon>Gunneridae</taxon>
        <taxon>Pentapetalae</taxon>
        <taxon>asterids</taxon>
        <taxon>campanulids</taxon>
        <taxon>Asterales</taxon>
        <taxon>Asteraceae</taxon>
        <taxon>Asteroideae</taxon>
        <taxon>Heliantheae alliance</taxon>
        <taxon>Eupatorieae</taxon>
        <taxon>Mikania</taxon>
    </lineage>
</organism>
<protein>
    <recommendedName>
        <fullName evidence="4">AT hook motif-containing protein</fullName>
    </recommendedName>
</protein>
<dbReference type="InterPro" id="IPR045881">
    <property type="entry name" value="MNM1-like"/>
</dbReference>
<evidence type="ECO:0000256" key="1">
    <source>
        <dbReference type="SAM" id="MobiDB-lite"/>
    </source>
</evidence>
<dbReference type="PANTHER" id="PTHR34682:SF10">
    <property type="entry name" value="AT HOOK, DNA-BINDING MOTIF-CONTAINING PROTEIN"/>
    <property type="match status" value="1"/>
</dbReference>
<feature type="compositionally biased region" description="Basic and acidic residues" evidence="1">
    <location>
        <begin position="26"/>
        <end position="38"/>
    </location>
</feature>
<evidence type="ECO:0008006" key="4">
    <source>
        <dbReference type="Google" id="ProtNLM"/>
    </source>
</evidence>
<feature type="region of interest" description="Disordered" evidence="1">
    <location>
        <begin position="1"/>
        <end position="50"/>
    </location>
</feature>
<feature type="compositionally biased region" description="Polar residues" evidence="1">
    <location>
        <begin position="1"/>
        <end position="12"/>
    </location>
</feature>
<dbReference type="OrthoDB" id="1910926at2759"/>
<accession>A0A5N6PWD9</accession>
<evidence type="ECO:0000313" key="2">
    <source>
        <dbReference type="EMBL" id="KAD7117357.1"/>
    </source>
</evidence>
<name>A0A5N6PWD9_9ASTR</name>
<gene>
    <name evidence="2" type="ORF">E3N88_04625</name>
</gene>
<evidence type="ECO:0000313" key="3">
    <source>
        <dbReference type="Proteomes" id="UP000326396"/>
    </source>
</evidence>
<dbReference type="AlphaFoldDB" id="A0A5N6PWD9"/>
<dbReference type="EMBL" id="SZYD01000002">
    <property type="protein sequence ID" value="KAD7117357.1"/>
    <property type="molecule type" value="Genomic_DNA"/>
</dbReference>
<reference evidence="2 3" key="1">
    <citation type="submission" date="2019-05" db="EMBL/GenBank/DDBJ databases">
        <title>Mikania micrantha, genome provides insights into the molecular mechanism of rapid growth.</title>
        <authorList>
            <person name="Liu B."/>
        </authorList>
    </citation>
    <scope>NUCLEOTIDE SEQUENCE [LARGE SCALE GENOMIC DNA]</scope>
    <source>
        <strain evidence="2">NLD-2019</strain>
        <tissue evidence="2">Leaf</tissue>
    </source>
</reference>
<proteinExistence type="predicted"/>